<dbReference type="InParanoid" id="D7FP43"/>
<dbReference type="Pfam" id="PF13540">
    <property type="entry name" value="RCC1_2"/>
    <property type="match status" value="6"/>
</dbReference>
<proteinExistence type="predicted"/>
<dbReference type="STRING" id="2880.D7FP43"/>
<name>D7FP43_ECTSI</name>
<gene>
    <name evidence="3" type="ORF">Esi_0185_0032</name>
</gene>
<protein>
    <submittedName>
        <fullName evidence="3">Uncharacterized protein</fullName>
    </submittedName>
</protein>
<dbReference type="InterPro" id="IPR051553">
    <property type="entry name" value="Ran_GTPase-activating"/>
</dbReference>
<feature type="repeat" description="RCC1" evidence="1">
    <location>
        <begin position="215"/>
        <end position="274"/>
    </location>
</feature>
<dbReference type="EMBL" id="FN649760">
    <property type="protein sequence ID" value="CBJ30307.1"/>
    <property type="molecule type" value="Genomic_DNA"/>
</dbReference>
<organism evidence="3 4">
    <name type="scientific">Ectocarpus siliculosus</name>
    <name type="common">Brown alga</name>
    <name type="synonym">Conferva siliculosa</name>
    <dbReference type="NCBI Taxonomy" id="2880"/>
    <lineage>
        <taxon>Eukaryota</taxon>
        <taxon>Sar</taxon>
        <taxon>Stramenopiles</taxon>
        <taxon>Ochrophyta</taxon>
        <taxon>PX clade</taxon>
        <taxon>Phaeophyceae</taxon>
        <taxon>Ectocarpales</taxon>
        <taxon>Ectocarpaceae</taxon>
        <taxon>Ectocarpus</taxon>
    </lineage>
</organism>
<keyword evidence="4" id="KW-1185">Reference proteome</keyword>
<dbReference type="PANTHER" id="PTHR45982:SF1">
    <property type="entry name" value="REGULATOR OF CHROMOSOME CONDENSATION"/>
    <property type="match status" value="1"/>
</dbReference>
<dbReference type="PANTHER" id="PTHR45982">
    <property type="entry name" value="REGULATOR OF CHROMOSOME CONDENSATION"/>
    <property type="match status" value="1"/>
</dbReference>
<dbReference type="InterPro" id="IPR009091">
    <property type="entry name" value="RCC1/BLIP-II"/>
</dbReference>
<keyword evidence="2" id="KW-0732">Signal</keyword>
<feature type="repeat" description="RCC1" evidence="1">
    <location>
        <begin position="155"/>
        <end position="214"/>
    </location>
</feature>
<dbReference type="GO" id="GO:0005737">
    <property type="term" value="C:cytoplasm"/>
    <property type="evidence" value="ECO:0007669"/>
    <property type="project" value="TreeGrafter"/>
</dbReference>
<reference evidence="3 4" key="1">
    <citation type="journal article" date="2010" name="Nature">
        <title>The Ectocarpus genome and the independent evolution of multicellularity in brown algae.</title>
        <authorList>
            <person name="Cock J.M."/>
            <person name="Sterck L."/>
            <person name="Rouze P."/>
            <person name="Scornet D."/>
            <person name="Allen A.E."/>
            <person name="Amoutzias G."/>
            <person name="Anthouard V."/>
            <person name="Artiguenave F."/>
            <person name="Aury J.M."/>
            <person name="Badger J.H."/>
            <person name="Beszteri B."/>
            <person name="Billiau K."/>
            <person name="Bonnet E."/>
            <person name="Bothwell J.H."/>
            <person name="Bowler C."/>
            <person name="Boyen C."/>
            <person name="Brownlee C."/>
            <person name="Carrano C.J."/>
            <person name="Charrier B."/>
            <person name="Cho G.Y."/>
            <person name="Coelho S.M."/>
            <person name="Collen J."/>
            <person name="Corre E."/>
            <person name="Da Silva C."/>
            <person name="Delage L."/>
            <person name="Delaroque N."/>
            <person name="Dittami S.M."/>
            <person name="Doulbeau S."/>
            <person name="Elias M."/>
            <person name="Farnham G."/>
            <person name="Gachon C.M."/>
            <person name="Gschloessl B."/>
            <person name="Heesch S."/>
            <person name="Jabbari K."/>
            <person name="Jubin C."/>
            <person name="Kawai H."/>
            <person name="Kimura K."/>
            <person name="Kloareg B."/>
            <person name="Kupper F.C."/>
            <person name="Lang D."/>
            <person name="Le Bail A."/>
            <person name="Leblanc C."/>
            <person name="Lerouge P."/>
            <person name="Lohr M."/>
            <person name="Lopez P.J."/>
            <person name="Martens C."/>
            <person name="Maumus F."/>
            <person name="Michel G."/>
            <person name="Miranda-Saavedra D."/>
            <person name="Morales J."/>
            <person name="Moreau H."/>
            <person name="Motomura T."/>
            <person name="Nagasato C."/>
            <person name="Napoli C.A."/>
            <person name="Nelson D.R."/>
            <person name="Nyvall-Collen P."/>
            <person name="Peters A.F."/>
            <person name="Pommier C."/>
            <person name="Potin P."/>
            <person name="Poulain J."/>
            <person name="Quesneville H."/>
            <person name="Read B."/>
            <person name="Rensing S.A."/>
            <person name="Ritter A."/>
            <person name="Rousvoal S."/>
            <person name="Samanta M."/>
            <person name="Samson G."/>
            <person name="Schroeder D.C."/>
            <person name="Segurens B."/>
            <person name="Strittmatter M."/>
            <person name="Tonon T."/>
            <person name="Tregear J.W."/>
            <person name="Valentin K."/>
            <person name="von Dassow P."/>
            <person name="Yamagishi T."/>
            <person name="Van de Peer Y."/>
            <person name="Wincker P."/>
        </authorList>
    </citation>
    <scope>NUCLEOTIDE SEQUENCE [LARGE SCALE GENOMIC DNA]</scope>
    <source>
        <strain evidence="4">Ec32 / CCAP1310/4</strain>
    </source>
</reference>
<dbReference type="OrthoDB" id="538768at2759"/>
<dbReference type="AlphaFoldDB" id="D7FP43"/>
<evidence type="ECO:0000313" key="3">
    <source>
        <dbReference type="EMBL" id="CBJ30307.1"/>
    </source>
</evidence>
<dbReference type="SUPFAM" id="SSF50985">
    <property type="entry name" value="RCC1/BLIP-II"/>
    <property type="match status" value="1"/>
</dbReference>
<evidence type="ECO:0000256" key="1">
    <source>
        <dbReference type="PROSITE-ProRule" id="PRU00235"/>
    </source>
</evidence>
<dbReference type="PROSITE" id="PS50012">
    <property type="entry name" value="RCC1_3"/>
    <property type="match status" value="4"/>
</dbReference>
<feature type="signal peptide" evidence="2">
    <location>
        <begin position="1"/>
        <end position="19"/>
    </location>
</feature>
<evidence type="ECO:0000313" key="4">
    <source>
        <dbReference type="Proteomes" id="UP000002630"/>
    </source>
</evidence>
<dbReference type="Gene3D" id="2.130.10.30">
    <property type="entry name" value="Regulator of chromosome condensation 1/beta-lactamase-inhibitor protein II"/>
    <property type="match status" value="2"/>
</dbReference>
<dbReference type="GO" id="GO:0005085">
    <property type="term" value="F:guanyl-nucleotide exchange factor activity"/>
    <property type="evidence" value="ECO:0007669"/>
    <property type="project" value="TreeGrafter"/>
</dbReference>
<accession>D7FP43</accession>
<dbReference type="InterPro" id="IPR000408">
    <property type="entry name" value="Reg_chr_condens"/>
</dbReference>
<dbReference type="eggNOG" id="KOG1426">
    <property type="taxonomic scope" value="Eukaryota"/>
</dbReference>
<sequence>MSRFVWLVLALGCTPGARAASAGASHSCVVLVGGKIKCWGENYWGQVGQNDNLVRGDDASDMGDSLPYVPLGEFEASLVASGSEFSCALAVDGAVKCWGRNSSGQLGLGDNETRGGQDDAFEMGDNLPVLDLGTGVAVESIALAGSHACAVLADGNLKCWGENEGGQLGLGDTLTRGNAMGQMGDNLPFVDLGDEVLVSSVALGARHTCAVVGDGDVKCWGNNDGGQLGYEDTAARGIAVGQMGDLLPAVDLGTKQRAIAVAAGFFHTCALLYTGDIKCWGFGSNGQLGQGSNASIGNAVDSMGDNFGPVDLGADRTAIAVSLGGTHSCAALDDSTVKCWGGNSVGSLGLGDSLNRGLGPGEMGDNLPTVGLSFGPGLGAASNVFAGRFHTCVSGAEGGLACFGLNAGGQLGSGSDETNIGDEPGEVKELTSIDLGAGEVVSVPDAPGLGVALEGQTSPPHGSDAGREVVNVVCISEL</sequence>
<dbReference type="Proteomes" id="UP000002630">
    <property type="component" value="Unassembled WGS sequence"/>
</dbReference>
<feature type="repeat" description="RCC1" evidence="1">
    <location>
        <begin position="275"/>
        <end position="334"/>
    </location>
</feature>
<feature type="chain" id="PRO_5003095769" evidence="2">
    <location>
        <begin position="20"/>
        <end position="478"/>
    </location>
</feature>
<feature type="repeat" description="RCC1" evidence="1">
    <location>
        <begin position="93"/>
        <end position="154"/>
    </location>
</feature>
<evidence type="ECO:0000256" key="2">
    <source>
        <dbReference type="SAM" id="SignalP"/>
    </source>
</evidence>
<dbReference type="PRINTS" id="PR00633">
    <property type="entry name" value="RCCNDNSATION"/>
</dbReference>